<keyword evidence="3" id="KW-0001">2Fe-2S</keyword>
<comment type="subcellular location">
    <subcellularLocation>
        <location evidence="1">Membrane</location>
    </subcellularLocation>
</comment>
<dbReference type="Gene3D" id="2.102.10.10">
    <property type="entry name" value="Rieske [2Fe-2S] iron-sulphur domain"/>
    <property type="match status" value="1"/>
</dbReference>
<dbReference type="InterPro" id="IPR017941">
    <property type="entry name" value="Rieske_2Fe-2S"/>
</dbReference>
<feature type="transmembrane region" description="Helical" evidence="10">
    <location>
        <begin position="204"/>
        <end position="229"/>
    </location>
</feature>
<dbReference type="EMBL" id="OC883510">
    <property type="protein sequence ID" value="CAD7643302.1"/>
    <property type="molecule type" value="Genomic_DNA"/>
</dbReference>
<feature type="domain" description="Rieske" evidence="11">
    <location>
        <begin position="21"/>
        <end position="122"/>
    </location>
</feature>
<dbReference type="AlphaFoldDB" id="A0A7R9QFU0"/>
<evidence type="ECO:0000313" key="13">
    <source>
        <dbReference type="Proteomes" id="UP000759131"/>
    </source>
</evidence>
<dbReference type="OrthoDB" id="426882at2759"/>
<evidence type="ECO:0000256" key="7">
    <source>
        <dbReference type="ARBA" id="ARBA00023004"/>
    </source>
</evidence>
<dbReference type="PANTHER" id="PTHR21266:SF32">
    <property type="entry name" value="CHOLESTEROL 7-DESATURASE NVD"/>
    <property type="match status" value="1"/>
</dbReference>
<evidence type="ECO:0000256" key="5">
    <source>
        <dbReference type="ARBA" id="ARBA00022989"/>
    </source>
</evidence>
<dbReference type="GO" id="GO:0005737">
    <property type="term" value="C:cytoplasm"/>
    <property type="evidence" value="ECO:0007669"/>
    <property type="project" value="TreeGrafter"/>
</dbReference>
<keyword evidence="5 10" id="KW-1133">Transmembrane helix</keyword>
<evidence type="ECO:0000256" key="8">
    <source>
        <dbReference type="ARBA" id="ARBA00023014"/>
    </source>
</evidence>
<dbReference type="Pfam" id="PF00355">
    <property type="entry name" value="Rieske"/>
    <property type="match status" value="1"/>
</dbReference>
<sequence length="231" mass="25795">PIFNFDQNEEIESLKYPNVWIGVMTSSQLPVNGVKPFEMCGQQLVAFRGATGAVHVLSAYCPHLGANLGVGGHVVTELGDDCIQCPFHGWRFGGADGQCKHIPKIETITIYQVPHDNGIDLEHFGYVHHVLIPNVLTLDFEFDTDYGDGPVPIITGITTLKLFGRKLLRMRTTSRKESPVQEMVSFGYIHVNAVQVPLSHDRTFIIIGLYGVRTVFAMIYFKLFLMFLIGQ</sequence>
<proteinExistence type="predicted"/>
<feature type="non-terminal residue" evidence="12">
    <location>
        <position position="1"/>
    </location>
</feature>
<keyword evidence="4" id="KW-0479">Metal-binding</keyword>
<evidence type="ECO:0000313" key="12">
    <source>
        <dbReference type="EMBL" id="CAD7643302.1"/>
    </source>
</evidence>
<dbReference type="GO" id="GO:0051537">
    <property type="term" value="F:2 iron, 2 sulfur cluster binding"/>
    <property type="evidence" value="ECO:0007669"/>
    <property type="project" value="UniProtKB-KW"/>
</dbReference>
<keyword evidence="6" id="KW-0560">Oxidoreductase</keyword>
<keyword evidence="8" id="KW-0411">Iron-sulfur</keyword>
<dbReference type="PANTHER" id="PTHR21266">
    <property type="entry name" value="IRON-SULFUR DOMAIN CONTAINING PROTEIN"/>
    <property type="match status" value="1"/>
</dbReference>
<dbReference type="Proteomes" id="UP000759131">
    <property type="component" value="Unassembled WGS sequence"/>
</dbReference>
<evidence type="ECO:0000256" key="9">
    <source>
        <dbReference type="ARBA" id="ARBA00023136"/>
    </source>
</evidence>
<dbReference type="GO" id="GO:0016491">
    <property type="term" value="F:oxidoreductase activity"/>
    <property type="evidence" value="ECO:0007669"/>
    <property type="project" value="UniProtKB-KW"/>
</dbReference>
<keyword evidence="2 10" id="KW-0812">Transmembrane</keyword>
<dbReference type="GO" id="GO:0046872">
    <property type="term" value="F:metal ion binding"/>
    <property type="evidence" value="ECO:0007669"/>
    <property type="project" value="UniProtKB-KW"/>
</dbReference>
<dbReference type="CDD" id="cd03469">
    <property type="entry name" value="Rieske_RO_Alpha_N"/>
    <property type="match status" value="1"/>
</dbReference>
<keyword evidence="13" id="KW-1185">Reference proteome</keyword>
<evidence type="ECO:0000256" key="3">
    <source>
        <dbReference type="ARBA" id="ARBA00022714"/>
    </source>
</evidence>
<dbReference type="SUPFAM" id="SSF50022">
    <property type="entry name" value="ISP domain"/>
    <property type="match status" value="1"/>
</dbReference>
<gene>
    <name evidence="12" type="ORF">OSB1V03_LOCUS19529</name>
</gene>
<reference evidence="12" key="1">
    <citation type="submission" date="2020-11" db="EMBL/GenBank/DDBJ databases">
        <authorList>
            <person name="Tran Van P."/>
        </authorList>
    </citation>
    <scope>NUCLEOTIDE SEQUENCE</scope>
</reference>
<keyword evidence="9 10" id="KW-0472">Membrane</keyword>
<evidence type="ECO:0000256" key="1">
    <source>
        <dbReference type="ARBA" id="ARBA00004370"/>
    </source>
</evidence>
<evidence type="ECO:0000256" key="2">
    <source>
        <dbReference type="ARBA" id="ARBA00022692"/>
    </source>
</evidence>
<evidence type="ECO:0000256" key="10">
    <source>
        <dbReference type="SAM" id="Phobius"/>
    </source>
</evidence>
<dbReference type="InterPro" id="IPR036922">
    <property type="entry name" value="Rieske_2Fe-2S_sf"/>
</dbReference>
<dbReference type="GO" id="GO:0016020">
    <property type="term" value="C:membrane"/>
    <property type="evidence" value="ECO:0007669"/>
    <property type="project" value="UniProtKB-SubCell"/>
</dbReference>
<dbReference type="InterPro" id="IPR050584">
    <property type="entry name" value="Cholesterol_7-desaturase"/>
</dbReference>
<accession>A0A7R9QFU0</accession>
<keyword evidence="7" id="KW-0408">Iron</keyword>
<feature type="non-terminal residue" evidence="12">
    <location>
        <position position="231"/>
    </location>
</feature>
<dbReference type="EMBL" id="CAJPIZ010028935">
    <property type="protein sequence ID" value="CAG2119581.1"/>
    <property type="molecule type" value="Genomic_DNA"/>
</dbReference>
<dbReference type="PROSITE" id="PS51296">
    <property type="entry name" value="RIESKE"/>
    <property type="match status" value="1"/>
</dbReference>
<protein>
    <recommendedName>
        <fullName evidence="11">Rieske domain-containing protein</fullName>
    </recommendedName>
</protein>
<name>A0A7R9QFU0_9ACAR</name>
<evidence type="ECO:0000256" key="4">
    <source>
        <dbReference type="ARBA" id="ARBA00022723"/>
    </source>
</evidence>
<evidence type="ECO:0000259" key="11">
    <source>
        <dbReference type="PROSITE" id="PS51296"/>
    </source>
</evidence>
<evidence type="ECO:0000256" key="6">
    <source>
        <dbReference type="ARBA" id="ARBA00023002"/>
    </source>
</evidence>
<organism evidence="12">
    <name type="scientific">Medioppia subpectinata</name>
    <dbReference type="NCBI Taxonomy" id="1979941"/>
    <lineage>
        <taxon>Eukaryota</taxon>
        <taxon>Metazoa</taxon>
        <taxon>Ecdysozoa</taxon>
        <taxon>Arthropoda</taxon>
        <taxon>Chelicerata</taxon>
        <taxon>Arachnida</taxon>
        <taxon>Acari</taxon>
        <taxon>Acariformes</taxon>
        <taxon>Sarcoptiformes</taxon>
        <taxon>Oribatida</taxon>
        <taxon>Brachypylina</taxon>
        <taxon>Oppioidea</taxon>
        <taxon>Oppiidae</taxon>
        <taxon>Medioppia</taxon>
    </lineage>
</organism>